<sequence length="442" mass="49000">MVLEPDRSAAFRKQVAAARSADPTAWEGTRHLVHPTEWPVTRDRLLKAIAASAVSEDIKRHLTAAFAKDQPSTGRTSYPDVLKQLTGLPTTKGLRALCIFFGVRAASVAKWLSPSVSPATVDTFLQRHRNPFDLLLDQVPASVLDLGAGDLSFAEELATRYGSSLAAQQRPLILHCLDRLDPRSQLGGPLHAHPLRLSRLRAMPNLDFRFYGDQDMFALDLLERDQRLASRYLIVTCWAPATPTFAYEPTRLSPACLTEELRRTKGDSRQVRHGKEPALEVLHDGRSLLFPPWKFDIRGPLALLELMATRGALCLLGAVDSQVFWEILSQLVDDPAMRPPDTVFSPQTLPAVFGKIYHHLSGLPLGQTCRLADLAPLRSRFPSVLRTAGGQAASYRFREVTIQRGALFEGMPASSTARKFQGMAEETPPWFLSLVPELQETT</sequence>
<evidence type="ECO:0008006" key="3">
    <source>
        <dbReference type="Google" id="ProtNLM"/>
    </source>
</evidence>
<accession>A0ABM8QMX4</accession>
<gene>
    <name evidence="1" type="ORF">NSPZN2_10969</name>
</gene>
<proteinExistence type="predicted"/>
<evidence type="ECO:0000313" key="1">
    <source>
        <dbReference type="EMBL" id="CAE6705796.1"/>
    </source>
</evidence>
<dbReference type="Proteomes" id="UP000675880">
    <property type="component" value="Unassembled WGS sequence"/>
</dbReference>
<name>A0ABM8QMX4_9BACT</name>
<reference evidence="1 2" key="1">
    <citation type="submission" date="2021-02" db="EMBL/GenBank/DDBJ databases">
        <authorList>
            <person name="Han P."/>
        </authorList>
    </citation>
    <scope>NUCLEOTIDE SEQUENCE [LARGE SCALE GENOMIC DNA]</scope>
    <source>
        <strain evidence="1">Candidatus Nitrospira sp. ZN2</strain>
    </source>
</reference>
<keyword evidence="2" id="KW-1185">Reference proteome</keyword>
<protein>
    <recommendedName>
        <fullName evidence="3">Methyltransferase</fullName>
    </recommendedName>
</protein>
<comment type="caution">
    <text evidence="1">The sequence shown here is derived from an EMBL/GenBank/DDBJ whole genome shotgun (WGS) entry which is preliminary data.</text>
</comment>
<evidence type="ECO:0000313" key="2">
    <source>
        <dbReference type="Proteomes" id="UP000675880"/>
    </source>
</evidence>
<dbReference type="EMBL" id="CAJNBJ010000001">
    <property type="protein sequence ID" value="CAE6705796.1"/>
    <property type="molecule type" value="Genomic_DNA"/>
</dbReference>
<organism evidence="1 2">
    <name type="scientific">Nitrospira defluvii</name>
    <dbReference type="NCBI Taxonomy" id="330214"/>
    <lineage>
        <taxon>Bacteria</taxon>
        <taxon>Pseudomonadati</taxon>
        <taxon>Nitrospirota</taxon>
        <taxon>Nitrospiria</taxon>
        <taxon>Nitrospirales</taxon>
        <taxon>Nitrospiraceae</taxon>
        <taxon>Nitrospira</taxon>
    </lineage>
</organism>
<dbReference type="RefSeq" id="WP_213040775.1">
    <property type="nucleotide sequence ID" value="NZ_CAJNBJ010000001.1"/>
</dbReference>